<comment type="caution">
    <text evidence="1">The sequence shown here is derived from an EMBL/GenBank/DDBJ whole genome shotgun (WGS) entry which is preliminary data.</text>
</comment>
<name>A0ACC1NWQ4_9HYPO</name>
<evidence type="ECO:0000313" key="1">
    <source>
        <dbReference type="EMBL" id="KAJ2983705.1"/>
    </source>
</evidence>
<reference evidence="1" key="1">
    <citation type="submission" date="2022-08" db="EMBL/GenBank/DDBJ databases">
        <title>Genome Sequence of Lecanicillium fungicola.</title>
        <authorList>
            <person name="Buettner E."/>
        </authorList>
    </citation>
    <scope>NUCLEOTIDE SEQUENCE</scope>
    <source>
        <strain evidence="1">Babe33</strain>
    </source>
</reference>
<organism evidence="1 2">
    <name type="scientific">Zarea fungicola</name>
    <dbReference type="NCBI Taxonomy" id="93591"/>
    <lineage>
        <taxon>Eukaryota</taxon>
        <taxon>Fungi</taxon>
        <taxon>Dikarya</taxon>
        <taxon>Ascomycota</taxon>
        <taxon>Pezizomycotina</taxon>
        <taxon>Sordariomycetes</taxon>
        <taxon>Hypocreomycetidae</taxon>
        <taxon>Hypocreales</taxon>
        <taxon>Cordycipitaceae</taxon>
        <taxon>Zarea</taxon>
    </lineage>
</organism>
<protein>
    <submittedName>
        <fullName evidence="1">Uncharacterized protein</fullName>
    </submittedName>
</protein>
<proteinExistence type="predicted"/>
<sequence length="217" mass="23415">MIGIKGHALASVTLLAAIASAKSISLNFDDIQISNTKSCGKAELGPFLPAYHGTLPADNISGNLVLYNTTATAACNAKKNDAVHLFDQKRATSGSNVAFAESGAFYFQIADESEKFVNDVYFDISVVFTKEEASWKAKADNVINIEAEIADFSSLDNKKTFTFHTAKDGFGPYHVHVPNTEKYIFLHVDTSIGVSGTSSQRHPTAFIDSVRLESVAI</sequence>
<dbReference type="EMBL" id="JANJQO010000019">
    <property type="protein sequence ID" value="KAJ2983705.1"/>
    <property type="molecule type" value="Genomic_DNA"/>
</dbReference>
<keyword evidence="2" id="KW-1185">Reference proteome</keyword>
<evidence type="ECO:0000313" key="2">
    <source>
        <dbReference type="Proteomes" id="UP001143910"/>
    </source>
</evidence>
<dbReference type="Proteomes" id="UP001143910">
    <property type="component" value="Unassembled WGS sequence"/>
</dbReference>
<gene>
    <name evidence="1" type="ORF">NQ176_g504</name>
</gene>
<accession>A0ACC1NWQ4</accession>